<comment type="caution">
    <text evidence="6">The sequence shown here is derived from an EMBL/GenBank/DDBJ whole genome shotgun (WGS) entry which is preliminary data.</text>
</comment>
<dbReference type="InterPro" id="IPR051310">
    <property type="entry name" value="MCP_chemotaxis"/>
</dbReference>
<keyword evidence="7" id="KW-1185">Reference proteome</keyword>
<evidence type="ECO:0000313" key="6">
    <source>
        <dbReference type="EMBL" id="MEO3691581.1"/>
    </source>
</evidence>
<name>A0ABV0G1I3_9BURK</name>
<dbReference type="PANTHER" id="PTHR43531">
    <property type="entry name" value="PROTEIN ICFG"/>
    <property type="match status" value="1"/>
</dbReference>
<comment type="similarity">
    <text evidence="2">Belongs to the methyl-accepting chemotaxis (MCP) protein family.</text>
</comment>
<dbReference type="PROSITE" id="PS50111">
    <property type="entry name" value="CHEMOTAXIS_TRANSDUC_2"/>
    <property type="match status" value="1"/>
</dbReference>
<feature type="domain" description="Methyl-accepting transducer" evidence="5">
    <location>
        <begin position="254"/>
        <end position="483"/>
    </location>
</feature>
<keyword evidence="4" id="KW-0812">Transmembrane</keyword>
<evidence type="ECO:0000256" key="2">
    <source>
        <dbReference type="ARBA" id="ARBA00029447"/>
    </source>
</evidence>
<protein>
    <submittedName>
        <fullName evidence="6">Methyl-accepting chemotaxis protein</fullName>
    </submittedName>
</protein>
<evidence type="ECO:0000259" key="5">
    <source>
        <dbReference type="PROSITE" id="PS50111"/>
    </source>
</evidence>
<keyword evidence="4" id="KW-0472">Membrane</keyword>
<dbReference type="InterPro" id="IPR004089">
    <property type="entry name" value="MCPsignal_dom"/>
</dbReference>
<dbReference type="PANTHER" id="PTHR43531:SF14">
    <property type="entry name" value="METHYL-ACCEPTING CHEMOTAXIS PROTEIN I-RELATED"/>
    <property type="match status" value="1"/>
</dbReference>
<gene>
    <name evidence="6" type="ORF">ABDJ85_08885</name>
</gene>
<dbReference type="Proteomes" id="UP001495147">
    <property type="component" value="Unassembled WGS sequence"/>
</dbReference>
<dbReference type="PRINTS" id="PR00260">
    <property type="entry name" value="CHEMTRNSDUCR"/>
</dbReference>
<dbReference type="SMART" id="SM00283">
    <property type="entry name" value="MA"/>
    <property type="match status" value="1"/>
</dbReference>
<sequence>MKRLLWMLPLLAIALGAVTSFWFTRSTNELLDNLGRTDSPALGAVQSLAFGLTAVADGYKSAAAAADQAALDGVAQKVALLRDEFKRYAAVPGRADDAARLSAAFDTYQQAASKVADILIKGKGGDVGEAAQAMQAAQKTLETDLTRQKQAAQAQLDDHIAQTQRLVQRGFAANLLASLLMLALSIGVSSWSVRVLKRQLGGQPDEATEIVHRIASGDLSTPVRLRDASSASLLAAMSEMQHGLSAVIGDVRQAVQRVHTAAGAIGEGNSLLSERSERQKESLHASAASIDELTRSVRSNADSAEQARKLAAQASVAADDGGRAVADAVTAMGQISDRARKIVEITSLIDGIAFQTNILALNAAVEAARAGEQGRGFNVVAGEVRSLAQRASAAAKEIKTLIDDSAERIDAGARHVNEAGVVMGRLVDSVKQVGQHIEQISGASAEQRRGIEHVNAMVSELTGHTDDNHALVAEAGQASQTLQQVASQLDEAVGRFRLEARRS</sequence>
<feature type="transmembrane region" description="Helical" evidence="4">
    <location>
        <begin position="171"/>
        <end position="193"/>
    </location>
</feature>
<proteinExistence type="inferred from homology"/>
<evidence type="ECO:0000313" key="7">
    <source>
        <dbReference type="Proteomes" id="UP001495147"/>
    </source>
</evidence>
<evidence type="ECO:0000256" key="1">
    <source>
        <dbReference type="ARBA" id="ARBA00022481"/>
    </source>
</evidence>
<dbReference type="EMBL" id="JBDPZD010000002">
    <property type="protein sequence ID" value="MEO3691581.1"/>
    <property type="molecule type" value="Genomic_DNA"/>
</dbReference>
<evidence type="ECO:0000256" key="3">
    <source>
        <dbReference type="PROSITE-ProRule" id="PRU00284"/>
    </source>
</evidence>
<dbReference type="RefSeq" id="WP_347704399.1">
    <property type="nucleotide sequence ID" value="NZ_JBDPZD010000002.1"/>
</dbReference>
<organism evidence="6 7">
    <name type="scientific">Roseateles paludis</name>
    <dbReference type="NCBI Taxonomy" id="3145238"/>
    <lineage>
        <taxon>Bacteria</taxon>
        <taxon>Pseudomonadati</taxon>
        <taxon>Pseudomonadota</taxon>
        <taxon>Betaproteobacteria</taxon>
        <taxon>Burkholderiales</taxon>
        <taxon>Sphaerotilaceae</taxon>
        <taxon>Roseateles</taxon>
    </lineage>
</organism>
<dbReference type="Pfam" id="PF00015">
    <property type="entry name" value="MCPsignal"/>
    <property type="match status" value="1"/>
</dbReference>
<keyword evidence="1" id="KW-0488">Methylation</keyword>
<dbReference type="SUPFAM" id="SSF58104">
    <property type="entry name" value="Methyl-accepting chemotaxis protein (MCP) signaling domain"/>
    <property type="match status" value="1"/>
</dbReference>
<evidence type="ECO:0000256" key="4">
    <source>
        <dbReference type="SAM" id="Phobius"/>
    </source>
</evidence>
<accession>A0ABV0G1I3</accession>
<dbReference type="Gene3D" id="1.10.287.950">
    <property type="entry name" value="Methyl-accepting chemotaxis protein"/>
    <property type="match status" value="1"/>
</dbReference>
<keyword evidence="3" id="KW-0807">Transducer</keyword>
<reference evidence="6 7" key="1">
    <citation type="submission" date="2024-05" db="EMBL/GenBank/DDBJ databases">
        <title>Roseateles sp. DJS-2-20 16S ribosomal RNA gene Genome sequencing and assembly.</title>
        <authorList>
            <person name="Woo H."/>
        </authorList>
    </citation>
    <scope>NUCLEOTIDE SEQUENCE [LARGE SCALE GENOMIC DNA]</scope>
    <source>
        <strain evidence="6 7">DJS-2-20</strain>
    </source>
</reference>
<dbReference type="InterPro" id="IPR004090">
    <property type="entry name" value="Chemotax_Me-accpt_rcpt"/>
</dbReference>
<keyword evidence="4" id="KW-1133">Transmembrane helix</keyword>